<protein>
    <submittedName>
        <fullName evidence="4">Uncharacterized protein</fullName>
    </submittedName>
</protein>
<keyword evidence="1 3" id="KW-0853">WD repeat</keyword>
<gene>
    <name evidence="4" type="ORF">RFI_30127</name>
</gene>
<evidence type="ECO:0000256" key="2">
    <source>
        <dbReference type="ARBA" id="ARBA00022737"/>
    </source>
</evidence>
<comment type="caution">
    <text evidence="4">The sequence shown here is derived from an EMBL/GenBank/DDBJ whole genome shotgun (WGS) entry which is preliminary data.</text>
</comment>
<evidence type="ECO:0000256" key="3">
    <source>
        <dbReference type="PROSITE-ProRule" id="PRU00221"/>
    </source>
</evidence>
<name>X6M2P5_RETFI</name>
<dbReference type="InterPro" id="IPR015943">
    <property type="entry name" value="WD40/YVTN_repeat-like_dom_sf"/>
</dbReference>
<evidence type="ECO:0000313" key="4">
    <source>
        <dbReference type="EMBL" id="ETO07265.1"/>
    </source>
</evidence>
<dbReference type="EMBL" id="ASPP01026311">
    <property type="protein sequence ID" value="ETO07265.1"/>
    <property type="molecule type" value="Genomic_DNA"/>
</dbReference>
<evidence type="ECO:0000313" key="5">
    <source>
        <dbReference type="Proteomes" id="UP000023152"/>
    </source>
</evidence>
<dbReference type="InterPro" id="IPR001680">
    <property type="entry name" value="WD40_rpt"/>
</dbReference>
<dbReference type="Gene3D" id="2.130.10.10">
    <property type="entry name" value="YVTN repeat-like/Quinoprotein amine dehydrogenase"/>
    <property type="match status" value="1"/>
</dbReference>
<dbReference type="OrthoDB" id="692364at2759"/>
<proteinExistence type="predicted"/>
<dbReference type="SMART" id="SM00320">
    <property type="entry name" value="WD40"/>
    <property type="match status" value="2"/>
</dbReference>
<dbReference type="Proteomes" id="UP000023152">
    <property type="component" value="Unassembled WGS sequence"/>
</dbReference>
<keyword evidence="5" id="KW-1185">Reference proteome</keyword>
<organism evidence="4 5">
    <name type="scientific">Reticulomyxa filosa</name>
    <dbReference type="NCBI Taxonomy" id="46433"/>
    <lineage>
        <taxon>Eukaryota</taxon>
        <taxon>Sar</taxon>
        <taxon>Rhizaria</taxon>
        <taxon>Retaria</taxon>
        <taxon>Foraminifera</taxon>
        <taxon>Monothalamids</taxon>
        <taxon>Reticulomyxidae</taxon>
        <taxon>Reticulomyxa</taxon>
    </lineage>
</organism>
<dbReference type="AlphaFoldDB" id="X6M2P5"/>
<reference evidence="4 5" key="1">
    <citation type="journal article" date="2013" name="Curr. Biol.">
        <title>The Genome of the Foraminiferan Reticulomyxa filosa.</title>
        <authorList>
            <person name="Glockner G."/>
            <person name="Hulsmann N."/>
            <person name="Schleicher M."/>
            <person name="Noegel A.A."/>
            <person name="Eichinger L."/>
            <person name="Gallinger C."/>
            <person name="Pawlowski J."/>
            <person name="Sierra R."/>
            <person name="Euteneuer U."/>
            <person name="Pillet L."/>
            <person name="Moustafa A."/>
            <person name="Platzer M."/>
            <person name="Groth M."/>
            <person name="Szafranski K."/>
            <person name="Schliwa M."/>
        </authorList>
    </citation>
    <scope>NUCLEOTIDE SEQUENCE [LARGE SCALE GENOMIC DNA]</scope>
</reference>
<dbReference type="InterPro" id="IPR019775">
    <property type="entry name" value="WD40_repeat_CS"/>
</dbReference>
<dbReference type="PANTHER" id="PTHR22847">
    <property type="entry name" value="WD40 REPEAT PROTEIN"/>
    <property type="match status" value="1"/>
</dbReference>
<evidence type="ECO:0000256" key="1">
    <source>
        <dbReference type="ARBA" id="ARBA00022574"/>
    </source>
</evidence>
<accession>X6M2P5</accession>
<dbReference type="SUPFAM" id="SSF50978">
    <property type="entry name" value="WD40 repeat-like"/>
    <property type="match status" value="1"/>
</dbReference>
<feature type="non-terminal residue" evidence="4">
    <location>
        <position position="1"/>
    </location>
</feature>
<dbReference type="PANTHER" id="PTHR22847:SF637">
    <property type="entry name" value="WD REPEAT DOMAIN 5B"/>
    <property type="match status" value="1"/>
</dbReference>
<feature type="repeat" description="WD" evidence="3">
    <location>
        <begin position="64"/>
        <end position="107"/>
    </location>
</feature>
<dbReference type="InterPro" id="IPR036322">
    <property type="entry name" value="WD40_repeat_dom_sf"/>
</dbReference>
<sequence length="107" mass="12668">TTTIFMFDTFRLSFQLLNTFIEHTSWIYSIDYLTSGNNQFICSGLDDKTVRVWDIENNKRIKLFNGHSDAMCCVTFSSYHYNINHCQNVICSSSWDITIRFWDIKDN</sequence>
<dbReference type="GO" id="GO:1990234">
    <property type="term" value="C:transferase complex"/>
    <property type="evidence" value="ECO:0007669"/>
    <property type="project" value="UniProtKB-ARBA"/>
</dbReference>
<keyword evidence="2" id="KW-0677">Repeat</keyword>
<feature type="repeat" description="WD" evidence="3">
    <location>
        <begin position="20"/>
        <end position="63"/>
    </location>
</feature>
<dbReference type="PROSITE" id="PS00678">
    <property type="entry name" value="WD_REPEATS_1"/>
    <property type="match status" value="2"/>
</dbReference>
<dbReference type="PROSITE" id="PS50082">
    <property type="entry name" value="WD_REPEATS_2"/>
    <property type="match status" value="2"/>
</dbReference>
<dbReference type="Pfam" id="PF00400">
    <property type="entry name" value="WD40"/>
    <property type="match status" value="2"/>
</dbReference>
<dbReference type="PROSITE" id="PS50294">
    <property type="entry name" value="WD_REPEATS_REGION"/>
    <property type="match status" value="2"/>
</dbReference>